<evidence type="ECO:0000313" key="3">
    <source>
        <dbReference type="EMBL" id="KAK3317369.1"/>
    </source>
</evidence>
<feature type="signal peptide" evidence="2">
    <location>
        <begin position="1"/>
        <end position="22"/>
    </location>
</feature>
<keyword evidence="2" id="KW-0732">Signal</keyword>
<evidence type="ECO:0000313" key="4">
    <source>
        <dbReference type="Proteomes" id="UP001286456"/>
    </source>
</evidence>
<reference evidence="3" key="1">
    <citation type="journal article" date="2023" name="Mol. Phylogenet. Evol.">
        <title>Genome-scale phylogeny and comparative genomics of the fungal order Sordariales.</title>
        <authorList>
            <person name="Hensen N."/>
            <person name="Bonometti L."/>
            <person name="Westerberg I."/>
            <person name="Brannstrom I.O."/>
            <person name="Guillou S."/>
            <person name="Cros-Aarteil S."/>
            <person name="Calhoun S."/>
            <person name="Haridas S."/>
            <person name="Kuo A."/>
            <person name="Mondo S."/>
            <person name="Pangilinan J."/>
            <person name="Riley R."/>
            <person name="LaButti K."/>
            <person name="Andreopoulos B."/>
            <person name="Lipzen A."/>
            <person name="Chen C."/>
            <person name="Yan M."/>
            <person name="Daum C."/>
            <person name="Ng V."/>
            <person name="Clum A."/>
            <person name="Steindorff A."/>
            <person name="Ohm R.A."/>
            <person name="Martin F."/>
            <person name="Silar P."/>
            <person name="Natvig D.O."/>
            <person name="Lalanne C."/>
            <person name="Gautier V."/>
            <person name="Ament-Velasquez S.L."/>
            <person name="Kruys A."/>
            <person name="Hutchinson M.I."/>
            <person name="Powell A.J."/>
            <person name="Barry K."/>
            <person name="Miller A.N."/>
            <person name="Grigoriev I.V."/>
            <person name="Debuchy R."/>
            <person name="Gladieux P."/>
            <person name="Hiltunen Thoren M."/>
            <person name="Johannesson H."/>
        </authorList>
    </citation>
    <scope>NUCLEOTIDE SEQUENCE</scope>
    <source>
        <strain evidence="3">SMH4131-1</strain>
    </source>
</reference>
<sequence>MTKLLQTVSLLAAAFLVPLSLADSTITDVIGTHCKSDSPAATSALASCAQPFMHVHDECEKSLLATAVATDDVGINNGENRCICSFYLAASACFSDFCDSIGSSIYIDNYSSCAQGLYETMTAGTTTGSVAAGSTGTGPVTTAPPTAAPSSSPSASKAAATSTKSSGAAGSAGSLALYGSCLAAGAVGVVALYL</sequence>
<evidence type="ECO:0000256" key="2">
    <source>
        <dbReference type="SAM" id="SignalP"/>
    </source>
</evidence>
<reference evidence="3" key="2">
    <citation type="submission" date="2023-06" db="EMBL/GenBank/DDBJ databases">
        <authorList>
            <consortium name="Lawrence Berkeley National Laboratory"/>
            <person name="Haridas S."/>
            <person name="Hensen N."/>
            <person name="Bonometti L."/>
            <person name="Westerberg I."/>
            <person name="Brannstrom I.O."/>
            <person name="Guillou S."/>
            <person name="Cros-Aarteil S."/>
            <person name="Calhoun S."/>
            <person name="Kuo A."/>
            <person name="Mondo S."/>
            <person name="Pangilinan J."/>
            <person name="Riley R."/>
            <person name="Labutti K."/>
            <person name="Andreopoulos B."/>
            <person name="Lipzen A."/>
            <person name="Chen C."/>
            <person name="Yanf M."/>
            <person name="Daum C."/>
            <person name="Ng V."/>
            <person name="Clum A."/>
            <person name="Steindorff A."/>
            <person name="Ohm R."/>
            <person name="Martin F."/>
            <person name="Silar P."/>
            <person name="Natvig D."/>
            <person name="Lalanne C."/>
            <person name="Gautier V."/>
            <person name="Ament-Velasquez S.L."/>
            <person name="Kruys A."/>
            <person name="Hutchinson M.I."/>
            <person name="Powell A.J."/>
            <person name="Barry K."/>
            <person name="Miller A.N."/>
            <person name="Grigoriev I.V."/>
            <person name="Debuchy R."/>
            <person name="Gladieux P."/>
            <person name="Thoren M.H."/>
            <person name="Johannesson H."/>
        </authorList>
    </citation>
    <scope>NUCLEOTIDE SEQUENCE</scope>
    <source>
        <strain evidence="3">SMH4131-1</strain>
    </source>
</reference>
<accession>A0AAE0I334</accession>
<evidence type="ECO:0000256" key="1">
    <source>
        <dbReference type="SAM" id="MobiDB-lite"/>
    </source>
</evidence>
<proteinExistence type="predicted"/>
<dbReference type="AlphaFoldDB" id="A0AAE0I334"/>
<gene>
    <name evidence="3" type="ORF">B0T19DRAFT_446338</name>
</gene>
<feature type="chain" id="PRO_5042174946" evidence="2">
    <location>
        <begin position="23"/>
        <end position="194"/>
    </location>
</feature>
<feature type="region of interest" description="Disordered" evidence="1">
    <location>
        <begin position="133"/>
        <end position="158"/>
    </location>
</feature>
<dbReference type="Proteomes" id="UP001286456">
    <property type="component" value="Unassembled WGS sequence"/>
</dbReference>
<keyword evidence="4" id="KW-1185">Reference proteome</keyword>
<name>A0AAE0I334_9PEZI</name>
<comment type="caution">
    <text evidence="3">The sequence shown here is derived from an EMBL/GenBank/DDBJ whole genome shotgun (WGS) entry which is preliminary data.</text>
</comment>
<protein>
    <submittedName>
        <fullName evidence="3">Uncharacterized protein</fullName>
    </submittedName>
</protein>
<dbReference type="EMBL" id="JAUEPO010000007">
    <property type="protein sequence ID" value="KAK3317369.1"/>
    <property type="molecule type" value="Genomic_DNA"/>
</dbReference>
<organism evidence="3 4">
    <name type="scientific">Cercophora scortea</name>
    <dbReference type="NCBI Taxonomy" id="314031"/>
    <lineage>
        <taxon>Eukaryota</taxon>
        <taxon>Fungi</taxon>
        <taxon>Dikarya</taxon>
        <taxon>Ascomycota</taxon>
        <taxon>Pezizomycotina</taxon>
        <taxon>Sordariomycetes</taxon>
        <taxon>Sordariomycetidae</taxon>
        <taxon>Sordariales</taxon>
        <taxon>Lasiosphaeriaceae</taxon>
        <taxon>Cercophora</taxon>
    </lineage>
</organism>